<evidence type="ECO:0000256" key="4">
    <source>
        <dbReference type="ARBA" id="ARBA00022692"/>
    </source>
</evidence>
<comment type="subcellular location">
    <subcellularLocation>
        <location evidence="1">Cell membrane</location>
        <topology evidence="1">Single-pass type I membrane protein</topology>
    </subcellularLocation>
</comment>
<dbReference type="PROSITE" id="PS52010">
    <property type="entry name" value="COLLECTRIN_LIKE"/>
    <property type="match status" value="1"/>
</dbReference>
<dbReference type="GO" id="GO:0051957">
    <property type="term" value="P:positive regulation of amino acid transport"/>
    <property type="evidence" value="ECO:0007669"/>
    <property type="project" value="TreeGrafter"/>
</dbReference>
<evidence type="ECO:0000259" key="10">
    <source>
        <dbReference type="PROSITE" id="PS52010"/>
    </source>
</evidence>
<proteinExistence type="predicted"/>
<keyword evidence="7 9" id="KW-0472">Membrane</keyword>
<dbReference type="Pfam" id="PF16959">
    <property type="entry name" value="Collectrin"/>
    <property type="match status" value="1"/>
</dbReference>
<evidence type="ECO:0000256" key="8">
    <source>
        <dbReference type="ARBA" id="ARBA00023180"/>
    </source>
</evidence>
<dbReference type="Ensembl" id="ENSPLAT00000018934.1">
    <property type="protein sequence ID" value="ENSPLAP00000011511.1"/>
    <property type="gene ID" value="ENSPLAG00000014678.1"/>
</dbReference>
<evidence type="ECO:0000256" key="5">
    <source>
        <dbReference type="ARBA" id="ARBA00022729"/>
    </source>
</evidence>
<evidence type="ECO:0000256" key="3">
    <source>
        <dbReference type="ARBA" id="ARBA00022553"/>
    </source>
</evidence>
<feature type="transmembrane region" description="Helical" evidence="9">
    <location>
        <begin position="139"/>
        <end position="160"/>
    </location>
</feature>
<keyword evidence="3" id="KW-0597">Phosphoprotein</keyword>
<protein>
    <submittedName>
        <fullName evidence="11">Collectrin, amino acid transport regulator</fullName>
    </submittedName>
</protein>
<evidence type="ECO:0000256" key="2">
    <source>
        <dbReference type="ARBA" id="ARBA00022475"/>
    </source>
</evidence>
<keyword evidence="5" id="KW-0732">Signal</keyword>
<dbReference type="PANTHER" id="PTHR46884">
    <property type="entry name" value="COLLECTRIN"/>
    <property type="match status" value="1"/>
</dbReference>
<reference evidence="11" key="1">
    <citation type="submission" date="2025-08" db="UniProtKB">
        <authorList>
            <consortium name="Ensembl"/>
        </authorList>
    </citation>
    <scope>IDENTIFICATION</scope>
</reference>
<keyword evidence="4 9" id="KW-0812">Transmembrane</keyword>
<reference evidence="11" key="2">
    <citation type="submission" date="2025-09" db="UniProtKB">
        <authorList>
            <consortium name="Ensembl"/>
        </authorList>
    </citation>
    <scope>IDENTIFICATION</scope>
</reference>
<dbReference type="InterPro" id="IPR042944">
    <property type="entry name" value="Collectrin"/>
</dbReference>
<evidence type="ECO:0000313" key="11">
    <source>
        <dbReference type="Ensembl" id="ENSPLAP00000011511.1"/>
    </source>
</evidence>
<dbReference type="GO" id="GO:0070062">
    <property type="term" value="C:extracellular exosome"/>
    <property type="evidence" value="ECO:0007669"/>
    <property type="project" value="TreeGrafter"/>
</dbReference>
<keyword evidence="6 9" id="KW-1133">Transmembrane helix</keyword>
<dbReference type="GO" id="GO:0005886">
    <property type="term" value="C:plasma membrane"/>
    <property type="evidence" value="ECO:0007669"/>
    <property type="project" value="UniProtKB-SubCell"/>
</dbReference>
<evidence type="ECO:0000256" key="6">
    <source>
        <dbReference type="ARBA" id="ARBA00022989"/>
    </source>
</evidence>
<organism evidence="11 12">
    <name type="scientific">Poecilia latipinna</name>
    <name type="common">sailfin molly</name>
    <dbReference type="NCBI Taxonomy" id="48699"/>
    <lineage>
        <taxon>Eukaryota</taxon>
        <taxon>Metazoa</taxon>
        <taxon>Chordata</taxon>
        <taxon>Craniata</taxon>
        <taxon>Vertebrata</taxon>
        <taxon>Euteleostomi</taxon>
        <taxon>Actinopterygii</taxon>
        <taxon>Neopterygii</taxon>
        <taxon>Teleostei</taxon>
        <taxon>Neoteleostei</taxon>
        <taxon>Acanthomorphata</taxon>
        <taxon>Ovalentaria</taxon>
        <taxon>Atherinomorphae</taxon>
        <taxon>Cyprinodontiformes</taxon>
        <taxon>Poeciliidae</taxon>
        <taxon>Poeciliinae</taxon>
        <taxon>Poecilia</taxon>
    </lineage>
</organism>
<dbReference type="PANTHER" id="PTHR46884:SF1">
    <property type="entry name" value="COLLECTRIN"/>
    <property type="match status" value="1"/>
</dbReference>
<dbReference type="InterPro" id="IPR031588">
    <property type="entry name" value="Collectrin_dom"/>
</dbReference>
<evidence type="ECO:0000256" key="7">
    <source>
        <dbReference type="ARBA" id="ARBA00023136"/>
    </source>
</evidence>
<dbReference type="Proteomes" id="UP000261500">
    <property type="component" value="Unplaced"/>
</dbReference>
<feature type="transmembrane region" description="Helical" evidence="9">
    <location>
        <begin position="113"/>
        <end position="133"/>
    </location>
</feature>
<keyword evidence="2" id="KW-1003">Cell membrane</keyword>
<dbReference type="AlphaFoldDB" id="A0A3B3UFH3"/>
<keyword evidence="12" id="KW-1185">Reference proteome</keyword>
<feature type="domain" description="Collectrin-like" evidence="10">
    <location>
        <begin position="18"/>
        <end position="201"/>
    </location>
</feature>
<accession>A0A3B3UFH3</accession>
<evidence type="ECO:0000256" key="9">
    <source>
        <dbReference type="SAM" id="Phobius"/>
    </source>
</evidence>
<sequence length="201" mass="22630">MWSSCVRTRSMLSPTTLCVCNEKTALSFLKIWFMLQYEWNRNQRFLFQAAIAFAMSHHLDLEFNVSNILVCDETPRVSFWFVVTSPDDPSRLVGKESVELAVRASRSRINNILLLNDATLEFIGVLPTLAAPVKPATPSWLIVFGVVIGIIGAGIVFLLVSTVVQKKRYVDDDEEAQMKRMAGNEGICNTSFSECDRNTQM</sequence>
<dbReference type="GeneTree" id="ENSGT00940000160862"/>
<evidence type="ECO:0000256" key="1">
    <source>
        <dbReference type="ARBA" id="ARBA00004251"/>
    </source>
</evidence>
<evidence type="ECO:0000313" key="12">
    <source>
        <dbReference type="Proteomes" id="UP000261500"/>
    </source>
</evidence>
<keyword evidence="8" id="KW-0325">Glycoprotein</keyword>
<name>A0A3B3UFH3_9TELE</name>